<accession>A0A2P5AAL1</accession>
<organism evidence="1 2">
    <name type="scientific">Parasponia andersonii</name>
    <name type="common">Sponia andersonii</name>
    <dbReference type="NCBI Taxonomy" id="3476"/>
    <lineage>
        <taxon>Eukaryota</taxon>
        <taxon>Viridiplantae</taxon>
        <taxon>Streptophyta</taxon>
        <taxon>Embryophyta</taxon>
        <taxon>Tracheophyta</taxon>
        <taxon>Spermatophyta</taxon>
        <taxon>Magnoliopsida</taxon>
        <taxon>eudicotyledons</taxon>
        <taxon>Gunneridae</taxon>
        <taxon>Pentapetalae</taxon>
        <taxon>rosids</taxon>
        <taxon>fabids</taxon>
        <taxon>Rosales</taxon>
        <taxon>Cannabaceae</taxon>
        <taxon>Parasponia</taxon>
    </lineage>
</organism>
<keyword evidence="2" id="KW-1185">Reference proteome</keyword>
<sequence length="26" mass="3388">TNQNITNTRNMRYVFQIQRQRRWFCL</sequence>
<reference evidence="2" key="1">
    <citation type="submission" date="2016-06" db="EMBL/GenBank/DDBJ databases">
        <title>Parallel loss of symbiosis genes in relatives of nitrogen-fixing non-legume Parasponia.</title>
        <authorList>
            <person name="Van Velzen R."/>
            <person name="Holmer R."/>
            <person name="Bu F."/>
            <person name="Rutten L."/>
            <person name="Van Zeijl A."/>
            <person name="Liu W."/>
            <person name="Santuari L."/>
            <person name="Cao Q."/>
            <person name="Sharma T."/>
            <person name="Shen D."/>
            <person name="Roswanjaya Y."/>
            <person name="Wardhani T."/>
            <person name="Kalhor M.S."/>
            <person name="Jansen J."/>
            <person name="Van den Hoogen J."/>
            <person name="Gungor B."/>
            <person name="Hartog M."/>
            <person name="Hontelez J."/>
            <person name="Verver J."/>
            <person name="Yang W.-C."/>
            <person name="Schijlen E."/>
            <person name="Repin R."/>
            <person name="Schilthuizen M."/>
            <person name="Schranz E."/>
            <person name="Heidstra R."/>
            <person name="Miyata K."/>
            <person name="Fedorova E."/>
            <person name="Kohlen W."/>
            <person name="Bisseling T."/>
            <person name="Smit S."/>
            <person name="Geurts R."/>
        </authorList>
    </citation>
    <scope>NUCLEOTIDE SEQUENCE [LARGE SCALE GENOMIC DNA]</scope>
    <source>
        <strain evidence="2">cv. WU1-14</strain>
    </source>
</reference>
<dbReference type="Proteomes" id="UP000237105">
    <property type="component" value="Unassembled WGS sequence"/>
</dbReference>
<protein>
    <submittedName>
        <fullName evidence="1">Uncharacterized protein</fullName>
    </submittedName>
</protein>
<name>A0A2P5AAL1_PARAD</name>
<dbReference type="EMBL" id="JXTB01000718">
    <property type="protein sequence ID" value="PON33571.1"/>
    <property type="molecule type" value="Genomic_DNA"/>
</dbReference>
<evidence type="ECO:0000313" key="2">
    <source>
        <dbReference type="Proteomes" id="UP000237105"/>
    </source>
</evidence>
<comment type="caution">
    <text evidence="1">The sequence shown here is derived from an EMBL/GenBank/DDBJ whole genome shotgun (WGS) entry which is preliminary data.</text>
</comment>
<feature type="non-terminal residue" evidence="1">
    <location>
        <position position="1"/>
    </location>
</feature>
<evidence type="ECO:0000313" key="1">
    <source>
        <dbReference type="EMBL" id="PON33571.1"/>
    </source>
</evidence>
<proteinExistence type="predicted"/>
<dbReference type="AlphaFoldDB" id="A0A2P5AAL1"/>
<gene>
    <name evidence="1" type="ORF">PanWU01x14_351720</name>
</gene>